<keyword evidence="2" id="KW-1185">Reference proteome</keyword>
<accession>A0ACB8CLT7</accession>
<proteinExistence type="predicted"/>
<reference evidence="1" key="1">
    <citation type="submission" date="2020-05" db="EMBL/GenBank/DDBJ databases">
        <title>Large-scale comparative analyses of tick genomes elucidate their genetic diversity and vector capacities.</title>
        <authorList>
            <person name="Jia N."/>
            <person name="Wang J."/>
            <person name="Shi W."/>
            <person name="Du L."/>
            <person name="Sun Y."/>
            <person name="Zhan W."/>
            <person name="Jiang J."/>
            <person name="Wang Q."/>
            <person name="Zhang B."/>
            <person name="Ji P."/>
            <person name="Sakyi L.B."/>
            <person name="Cui X."/>
            <person name="Yuan T."/>
            <person name="Jiang B."/>
            <person name="Yang W."/>
            <person name="Lam T.T.-Y."/>
            <person name="Chang Q."/>
            <person name="Ding S."/>
            <person name="Wang X."/>
            <person name="Zhu J."/>
            <person name="Ruan X."/>
            <person name="Zhao L."/>
            <person name="Wei J."/>
            <person name="Que T."/>
            <person name="Du C."/>
            <person name="Cheng J."/>
            <person name="Dai P."/>
            <person name="Han X."/>
            <person name="Huang E."/>
            <person name="Gao Y."/>
            <person name="Liu J."/>
            <person name="Shao H."/>
            <person name="Ye R."/>
            <person name="Li L."/>
            <person name="Wei W."/>
            <person name="Wang X."/>
            <person name="Wang C."/>
            <person name="Yang T."/>
            <person name="Huo Q."/>
            <person name="Li W."/>
            <person name="Guo W."/>
            <person name="Chen H."/>
            <person name="Zhou L."/>
            <person name="Ni X."/>
            <person name="Tian J."/>
            <person name="Zhou Y."/>
            <person name="Sheng Y."/>
            <person name="Liu T."/>
            <person name="Pan Y."/>
            <person name="Xia L."/>
            <person name="Li J."/>
            <person name="Zhao F."/>
            <person name="Cao W."/>
        </authorList>
    </citation>
    <scope>NUCLEOTIDE SEQUENCE</scope>
    <source>
        <strain evidence="1">Dsil-2018</strain>
    </source>
</reference>
<evidence type="ECO:0000313" key="1">
    <source>
        <dbReference type="EMBL" id="KAH7945888.1"/>
    </source>
</evidence>
<organism evidence="1 2">
    <name type="scientific">Dermacentor silvarum</name>
    <name type="common">Tick</name>
    <dbReference type="NCBI Taxonomy" id="543639"/>
    <lineage>
        <taxon>Eukaryota</taxon>
        <taxon>Metazoa</taxon>
        <taxon>Ecdysozoa</taxon>
        <taxon>Arthropoda</taxon>
        <taxon>Chelicerata</taxon>
        <taxon>Arachnida</taxon>
        <taxon>Acari</taxon>
        <taxon>Parasitiformes</taxon>
        <taxon>Ixodida</taxon>
        <taxon>Ixodoidea</taxon>
        <taxon>Ixodidae</taxon>
        <taxon>Rhipicephalinae</taxon>
        <taxon>Dermacentor</taxon>
    </lineage>
</organism>
<dbReference type="EMBL" id="CM023475">
    <property type="protein sequence ID" value="KAH7945888.1"/>
    <property type="molecule type" value="Genomic_DNA"/>
</dbReference>
<protein>
    <submittedName>
        <fullName evidence="1">Uncharacterized protein</fullName>
    </submittedName>
</protein>
<sequence>MAPLVRELTDIPKLHHAFYADDMTLWVSQGSIGEAQDVLQTAINVIEQHISIMGLFCSPEKSELLTIKPYTCDPGIDLFVHGQPVPKIDKYRILGLHIQSNLDARFTLNLLDKQIKQISGLVRRIASRNHGLSEKDTMQMIEALGVSRLAYHLPYHHLT</sequence>
<dbReference type="Proteomes" id="UP000821865">
    <property type="component" value="Chromosome 6"/>
</dbReference>
<evidence type="ECO:0000313" key="2">
    <source>
        <dbReference type="Proteomes" id="UP000821865"/>
    </source>
</evidence>
<comment type="caution">
    <text evidence="1">The sequence shown here is derived from an EMBL/GenBank/DDBJ whole genome shotgun (WGS) entry which is preliminary data.</text>
</comment>
<name>A0ACB8CLT7_DERSI</name>
<gene>
    <name evidence="1" type="ORF">HPB49_016868</name>
</gene>